<evidence type="ECO:0000256" key="3">
    <source>
        <dbReference type="ARBA" id="ARBA00022801"/>
    </source>
</evidence>
<dbReference type="GO" id="GO:0005739">
    <property type="term" value="C:mitochondrion"/>
    <property type="evidence" value="ECO:0007669"/>
    <property type="project" value="TreeGrafter"/>
</dbReference>
<dbReference type="GO" id="GO:0003676">
    <property type="term" value="F:nucleic acid binding"/>
    <property type="evidence" value="ECO:0007669"/>
    <property type="project" value="InterPro"/>
</dbReference>
<sequence>MIAQPALRLLRASQAPRHPSYSFSRFVSQTRAEPPRRRGRPKCATKLEVSGMMSLGFKDGPLVWIDLETTGLDAKQNRILEIAVLITNGNLDIVDEEGCHYIVKSSSQALKEMDEWCLNQHTKVSSKERIHLRIVVRQLHQTGLVKASQESTHAPEEVAKSVLEYIKRWVPESRTGVLAGSSVHFDANFLRAIGPDVIENGGSQIWNIIPDHLHYRIVDVSTLKEICRRWYPSAMERWKRLSPRASNHRALDDIKHSIQGKCYSLTVIWYWKPDLHK</sequence>
<comment type="similarity">
    <text evidence="1">Belongs to the oligoribonuclease family.</text>
</comment>
<name>A0A8H3D7W5_9AGAM</name>
<evidence type="ECO:0000256" key="2">
    <source>
        <dbReference type="ARBA" id="ARBA00022722"/>
    </source>
</evidence>
<reference evidence="6" key="1">
    <citation type="submission" date="2021-01" db="EMBL/GenBank/DDBJ databases">
        <authorList>
            <person name="Kaushik A."/>
        </authorList>
    </citation>
    <scope>NUCLEOTIDE SEQUENCE</scope>
    <source>
        <strain evidence="6">AG2-2IIIB</strain>
    </source>
</reference>
<dbReference type="EMBL" id="CAJMWT010006477">
    <property type="protein sequence ID" value="CAE6516920.1"/>
    <property type="molecule type" value="Genomic_DNA"/>
</dbReference>
<dbReference type="PANTHER" id="PTHR11046">
    <property type="entry name" value="OLIGORIBONUCLEASE, MITOCHONDRIAL"/>
    <property type="match status" value="1"/>
</dbReference>
<gene>
    <name evidence="6" type="ORF">RDB_LOCUS160501</name>
</gene>
<dbReference type="InterPro" id="IPR022894">
    <property type="entry name" value="Oligoribonuclease"/>
</dbReference>
<keyword evidence="2" id="KW-0540">Nuclease</keyword>
<dbReference type="Gene3D" id="3.30.420.10">
    <property type="entry name" value="Ribonuclease H-like superfamily/Ribonuclease H"/>
    <property type="match status" value="1"/>
</dbReference>
<accession>A0A8H3D7W5</accession>
<dbReference type="Pfam" id="PF00929">
    <property type="entry name" value="RNase_T"/>
    <property type="match status" value="2"/>
</dbReference>
<comment type="caution">
    <text evidence="6">The sequence shown here is derived from an EMBL/GenBank/DDBJ whole genome shotgun (WGS) entry which is preliminary data.</text>
</comment>
<evidence type="ECO:0000256" key="4">
    <source>
        <dbReference type="ARBA" id="ARBA00022839"/>
    </source>
</evidence>
<dbReference type="SMART" id="SM00479">
    <property type="entry name" value="EXOIII"/>
    <property type="match status" value="1"/>
</dbReference>
<dbReference type="SUPFAM" id="SSF53098">
    <property type="entry name" value="Ribonuclease H-like"/>
    <property type="match status" value="1"/>
</dbReference>
<evidence type="ECO:0000313" key="7">
    <source>
        <dbReference type="Proteomes" id="UP000663843"/>
    </source>
</evidence>
<dbReference type="InterPro" id="IPR013520">
    <property type="entry name" value="Ribonucl_H"/>
</dbReference>
<dbReference type="PANTHER" id="PTHR11046:SF0">
    <property type="entry name" value="OLIGORIBONUCLEASE, MITOCHONDRIAL"/>
    <property type="match status" value="1"/>
</dbReference>
<dbReference type="InterPro" id="IPR012337">
    <property type="entry name" value="RNaseH-like_sf"/>
</dbReference>
<evidence type="ECO:0000256" key="1">
    <source>
        <dbReference type="ARBA" id="ARBA00009921"/>
    </source>
</evidence>
<evidence type="ECO:0000313" key="6">
    <source>
        <dbReference type="EMBL" id="CAE6516920.1"/>
    </source>
</evidence>
<proteinExistence type="inferred from homology"/>
<feature type="domain" description="Exonuclease" evidence="5">
    <location>
        <begin position="61"/>
        <end position="270"/>
    </location>
</feature>
<dbReference type="AlphaFoldDB" id="A0A8H3D7W5"/>
<keyword evidence="3" id="KW-0378">Hydrolase</keyword>
<organism evidence="6 7">
    <name type="scientific">Rhizoctonia solani</name>
    <dbReference type="NCBI Taxonomy" id="456999"/>
    <lineage>
        <taxon>Eukaryota</taxon>
        <taxon>Fungi</taxon>
        <taxon>Dikarya</taxon>
        <taxon>Basidiomycota</taxon>
        <taxon>Agaricomycotina</taxon>
        <taxon>Agaricomycetes</taxon>
        <taxon>Cantharellales</taxon>
        <taxon>Ceratobasidiaceae</taxon>
        <taxon>Rhizoctonia</taxon>
    </lineage>
</organism>
<protein>
    <recommendedName>
        <fullName evidence="5">Exonuclease domain-containing protein</fullName>
    </recommendedName>
</protein>
<dbReference type="InterPro" id="IPR036397">
    <property type="entry name" value="RNaseH_sf"/>
</dbReference>
<dbReference type="GO" id="GO:0000175">
    <property type="term" value="F:3'-5'-RNA exonuclease activity"/>
    <property type="evidence" value="ECO:0007669"/>
    <property type="project" value="InterPro"/>
</dbReference>
<keyword evidence="4" id="KW-0269">Exonuclease</keyword>
<dbReference type="Proteomes" id="UP000663843">
    <property type="component" value="Unassembled WGS sequence"/>
</dbReference>
<dbReference type="CDD" id="cd06135">
    <property type="entry name" value="Orn"/>
    <property type="match status" value="1"/>
</dbReference>
<evidence type="ECO:0000259" key="5">
    <source>
        <dbReference type="SMART" id="SM00479"/>
    </source>
</evidence>